<name>A0A3N7FYR5_POPTR</name>
<accession>A0A3N7FYR5</accession>
<dbReference type="Gramene" id="Potri.001G255950.1.v4.1">
    <property type="protein sequence ID" value="Potri.001G255950.1.v4.1"/>
    <property type="gene ID" value="Potri.001G255950.v4.1"/>
</dbReference>
<proteinExistence type="predicted"/>
<evidence type="ECO:0008006" key="4">
    <source>
        <dbReference type="Google" id="ProtNLM"/>
    </source>
</evidence>
<dbReference type="InParanoid" id="A0A3N7FYR5"/>
<reference evidence="2 3" key="1">
    <citation type="journal article" date="2006" name="Science">
        <title>The genome of black cottonwood, Populus trichocarpa (Torr. &amp; Gray).</title>
        <authorList>
            <person name="Tuskan G.A."/>
            <person name="Difazio S."/>
            <person name="Jansson S."/>
            <person name="Bohlmann J."/>
            <person name="Grigoriev I."/>
            <person name="Hellsten U."/>
            <person name="Putnam N."/>
            <person name="Ralph S."/>
            <person name="Rombauts S."/>
            <person name="Salamov A."/>
            <person name="Schein J."/>
            <person name="Sterck L."/>
            <person name="Aerts A."/>
            <person name="Bhalerao R.R."/>
            <person name="Bhalerao R.P."/>
            <person name="Blaudez D."/>
            <person name="Boerjan W."/>
            <person name="Brun A."/>
            <person name="Brunner A."/>
            <person name="Busov V."/>
            <person name="Campbell M."/>
            <person name="Carlson J."/>
            <person name="Chalot M."/>
            <person name="Chapman J."/>
            <person name="Chen G.L."/>
            <person name="Cooper D."/>
            <person name="Coutinho P.M."/>
            <person name="Couturier J."/>
            <person name="Covert S."/>
            <person name="Cronk Q."/>
            <person name="Cunningham R."/>
            <person name="Davis J."/>
            <person name="Degroeve S."/>
            <person name="Dejardin A."/>
            <person name="Depamphilis C."/>
            <person name="Detter J."/>
            <person name="Dirks B."/>
            <person name="Dubchak I."/>
            <person name="Duplessis S."/>
            <person name="Ehlting J."/>
            <person name="Ellis B."/>
            <person name="Gendler K."/>
            <person name="Goodstein D."/>
            <person name="Gribskov M."/>
            <person name="Grimwood J."/>
            <person name="Groover A."/>
            <person name="Gunter L."/>
            <person name="Hamberger B."/>
            <person name="Heinze B."/>
            <person name="Helariutta Y."/>
            <person name="Henrissat B."/>
            <person name="Holligan D."/>
            <person name="Holt R."/>
            <person name="Huang W."/>
            <person name="Islam-Faridi N."/>
            <person name="Jones S."/>
            <person name="Jones-Rhoades M."/>
            <person name="Jorgensen R."/>
            <person name="Joshi C."/>
            <person name="Kangasjarvi J."/>
            <person name="Karlsson J."/>
            <person name="Kelleher C."/>
            <person name="Kirkpatrick R."/>
            <person name="Kirst M."/>
            <person name="Kohler A."/>
            <person name="Kalluri U."/>
            <person name="Larimer F."/>
            <person name="Leebens-Mack J."/>
            <person name="Leple J.C."/>
            <person name="Locascio P."/>
            <person name="Lou Y."/>
            <person name="Lucas S."/>
            <person name="Martin F."/>
            <person name="Montanini B."/>
            <person name="Napoli C."/>
            <person name="Nelson D.R."/>
            <person name="Nelson C."/>
            <person name="Nieminen K."/>
            <person name="Nilsson O."/>
            <person name="Pereda V."/>
            <person name="Peter G."/>
            <person name="Philippe R."/>
            <person name="Pilate G."/>
            <person name="Poliakov A."/>
            <person name="Razumovskaya J."/>
            <person name="Richardson P."/>
            <person name="Rinaldi C."/>
            <person name="Ritland K."/>
            <person name="Rouze P."/>
            <person name="Ryaboy D."/>
            <person name="Schmutz J."/>
            <person name="Schrader J."/>
            <person name="Segerman B."/>
            <person name="Shin H."/>
            <person name="Siddiqui A."/>
            <person name="Sterky F."/>
            <person name="Terry A."/>
            <person name="Tsai C.J."/>
            <person name="Uberbacher E."/>
            <person name="Unneberg P."/>
            <person name="Vahala J."/>
            <person name="Wall K."/>
            <person name="Wessler S."/>
            <person name="Yang G."/>
            <person name="Yin T."/>
            <person name="Douglas C."/>
            <person name="Marra M."/>
            <person name="Sandberg G."/>
            <person name="Van de Peer Y."/>
            <person name="Rokhsar D."/>
        </authorList>
    </citation>
    <scope>NUCLEOTIDE SEQUENCE [LARGE SCALE GENOMIC DNA]</scope>
    <source>
        <strain evidence="3">cv. Nisqually</strain>
    </source>
</reference>
<evidence type="ECO:0000313" key="3">
    <source>
        <dbReference type="Proteomes" id="UP000006729"/>
    </source>
</evidence>
<evidence type="ECO:0000313" key="2">
    <source>
        <dbReference type="EMBL" id="RQO85364.1"/>
    </source>
</evidence>
<organism evidence="2 3">
    <name type="scientific">Populus trichocarpa</name>
    <name type="common">Western balsam poplar</name>
    <name type="synonym">Populus balsamifera subsp. trichocarpa</name>
    <dbReference type="NCBI Taxonomy" id="3694"/>
    <lineage>
        <taxon>Eukaryota</taxon>
        <taxon>Viridiplantae</taxon>
        <taxon>Streptophyta</taxon>
        <taxon>Embryophyta</taxon>
        <taxon>Tracheophyta</taxon>
        <taxon>Spermatophyta</taxon>
        <taxon>Magnoliopsida</taxon>
        <taxon>eudicotyledons</taxon>
        <taxon>Gunneridae</taxon>
        <taxon>Pentapetalae</taxon>
        <taxon>rosids</taxon>
        <taxon>fabids</taxon>
        <taxon>Malpighiales</taxon>
        <taxon>Salicaceae</taxon>
        <taxon>Saliceae</taxon>
        <taxon>Populus</taxon>
    </lineage>
</organism>
<dbReference type="SMR" id="A0A3N7FYR5"/>
<dbReference type="SUPFAM" id="SSF54695">
    <property type="entry name" value="POZ domain"/>
    <property type="match status" value="1"/>
</dbReference>
<keyword evidence="3" id="KW-1185">Reference proteome</keyword>
<dbReference type="Proteomes" id="UP000006729">
    <property type="component" value="Chromosome 1"/>
</dbReference>
<dbReference type="InterPro" id="IPR043454">
    <property type="entry name" value="NPH3/RPT2-like"/>
</dbReference>
<gene>
    <name evidence="2" type="ORF">POPTR_001G255950</name>
</gene>
<evidence type="ECO:0000256" key="1">
    <source>
        <dbReference type="ARBA" id="ARBA00004906"/>
    </source>
</evidence>
<dbReference type="Gene3D" id="3.30.710.10">
    <property type="entry name" value="Potassium Channel Kv1.1, Chain A"/>
    <property type="match status" value="1"/>
</dbReference>
<dbReference type="STRING" id="3694.A0A3N7FYR5"/>
<dbReference type="PANTHER" id="PTHR32370">
    <property type="entry name" value="OS12G0117600 PROTEIN"/>
    <property type="match status" value="1"/>
</dbReference>
<dbReference type="InterPro" id="IPR011333">
    <property type="entry name" value="SKP1/BTB/POZ_sf"/>
</dbReference>
<dbReference type="AlphaFoldDB" id="A0A3N7FYR5"/>
<dbReference type="EMBL" id="CM009290">
    <property type="protein sequence ID" value="RQO85364.1"/>
    <property type="molecule type" value="Genomic_DNA"/>
</dbReference>
<comment type="pathway">
    <text evidence="1">Protein modification; protein ubiquitination.</text>
</comment>
<sequence length="92" mass="10460">MISRSEYLNRLVFQRRSNGGKGTFPKIQLHNFPVGSEIFEIAVKFCYGWKVDLTASNIAPVHCAARFLEMSNYLEQGNLISKTEAFISFVLL</sequence>
<protein>
    <recommendedName>
        <fullName evidence="4">BTB domain-containing protein</fullName>
    </recommendedName>
</protein>